<comment type="pathway">
    <text evidence="1">Cofactor biosynthesis; riboflavin biosynthesis.</text>
</comment>
<dbReference type="Gene3D" id="3.40.430.10">
    <property type="entry name" value="Dihydrofolate Reductase, subunit A"/>
    <property type="match status" value="1"/>
</dbReference>
<dbReference type="SUPFAM" id="SSF53597">
    <property type="entry name" value="Dihydrofolate reductase-like"/>
    <property type="match status" value="1"/>
</dbReference>
<evidence type="ECO:0000256" key="1">
    <source>
        <dbReference type="ARBA" id="ARBA00005104"/>
    </source>
</evidence>
<gene>
    <name evidence="5" type="ORF">ADUPG1_004507</name>
</gene>
<evidence type="ECO:0000313" key="6">
    <source>
        <dbReference type="Proteomes" id="UP001057375"/>
    </source>
</evidence>
<keyword evidence="2" id="KW-0521">NADP</keyword>
<keyword evidence="3" id="KW-0560">Oxidoreductase</keyword>
<dbReference type="EMBL" id="BQXS01006774">
    <property type="protein sequence ID" value="GKT22369.1"/>
    <property type="molecule type" value="Genomic_DNA"/>
</dbReference>
<evidence type="ECO:0000256" key="3">
    <source>
        <dbReference type="ARBA" id="ARBA00023002"/>
    </source>
</evidence>
<dbReference type="PANTHER" id="PTHR38011:SF7">
    <property type="entry name" value="2,5-DIAMINO-6-RIBOSYLAMINO-4(3H)-PYRIMIDINONE 5'-PHOSPHATE REDUCTASE"/>
    <property type="match status" value="1"/>
</dbReference>
<reference evidence="5" key="1">
    <citation type="submission" date="2022-03" db="EMBL/GenBank/DDBJ databases">
        <title>Draft genome sequence of Aduncisulcus paluster, a free-living microaerophilic Fornicata.</title>
        <authorList>
            <person name="Yuyama I."/>
            <person name="Kume K."/>
            <person name="Tamura T."/>
            <person name="Inagaki Y."/>
            <person name="Hashimoto T."/>
        </authorList>
    </citation>
    <scope>NUCLEOTIDE SEQUENCE</scope>
    <source>
        <strain evidence="5">NY0171</strain>
    </source>
</reference>
<dbReference type="InterPro" id="IPR050765">
    <property type="entry name" value="Riboflavin_Biosynth_HTPR"/>
</dbReference>
<dbReference type="PANTHER" id="PTHR38011">
    <property type="entry name" value="DIHYDROFOLATE REDUCTASE FAMILY PROTEIN (AFU_ORTHOLOGUE AFUA_8G06820)"/>
    <property type="match status" value="1"/>
</dbReference>
<evidence type="ECO:0000259" key="4">
    <source>
        <dbReference type="Pfam" id="PF01872"/>
    </source>
</evidence>
<evidence type="ECO:0000313" key="5">
    <source>
        <dbReference type="EMBL" id="GKT22369.1"/>
    </source>
</evidence>
<keyword evidence="6" id="KW-1185">Reference proteome</keyword>
<name>A0ABQ5JYC9_9EUKA</name>
<dbReference type="Proteomes" id="UP001057375">
    <property type="component" value="Unassembled WGS sequence"/>
</dbReference>
<dbReference type="InterPro" id="IPR024072">
    <property type="entry name" value="DHFR-like_dom_sf"/>
</dbReference>
<comment type="caution">
    <text evidence="5">The sequence shown here is derived from an EMBL/GenBank/DDBJ whole genome shotgun (WGS) entry which is preliminary data.</text>
</comment>
<accession>A0ABQ5JYC9</accession>
<feature type="domain" description="Bacterial bifunctional deaminase-reductase C-terminal" evidence="4">
    <location>
        <begin position="2"/>
        <end position="109"/>
    </location>
</feature>
<organism evidence="5 6">
    <name type="scientific">Aduncisulcus paluster</name>
    <dbReference type="NCBI Taxonomy" id="2918883"/>
    <lineage>
        <taxon>Eukaryota</taxon>
        <taxon>Metamonada</taxon>
        <taxon>Carpediemonas-like organisms</taxon>
        <taxon>Aduncisulcus</taxon>
    </lineage>
</organism>
<dbReference type="InterPro" id="IPR002734">
    <property type="entry name" value="RibDG_C"/>
</dbReference>
<dbReference type="Pfam" id="PF01872">
    <property type="entry name" value="RibD_C"/>
    <property type="match status" value="1"/>
</dbReference>
<protein>
    <submittedName>
        <fullName evidence="5">Bifunctional diaminohydroxyphosphoribosylaminopyrimidine deaminase/5-amino-6-(5-phosphoribosylamino)uracil reductase RibD</fullName>
    </submittedName>
</protein>
<feature type="non-terminal residue" evidence="5">
    <location>
        <position position="117"/>
    </location>
</feature>
<sequence length="117" mass="13049">RPYACAKWAMTIDGKMATDSGSSAYISSEMSRRQVHKWRCECDAVVIGKGTAKLDNPRLDVRMVEGRNPYRVVIDTLAEIQLDSHLVQCEDAHKTIVLTTPLSKESKRKDLLSAGVE</sequence>
<proteinExistence type="predicted"/>
<evidence type="ECO:0000256" key="2">
    <source>
        <dbReference type="ARBA" id="ARBA00022857"/>
    </source>
</evidence>
<feature type="non-terminal residue" evidence="5">
    <location>
        <position position="1"/>
    </location>
</feature>